<dbReference type="InterPro" id="IPR036291">
    <property type="entry name" value="NAD(P)-bd_dom_sf"/>
</dbReference>
<evidence type="ECO:0000313" key="6">
    <source>
        <dbReference type="EMBL" id="TCV01911.1"/>
    </source>
</evidence>
<dbReference type="SUPFAM" id="SSF51735">
    <property type="entry name" value="NAD(P)-binding Rossmann-fold domains"/>
    <property type="match status" value="1"/>
</dbReference>
<dbReference type="Pfam" id="PF03446">
    <property type="entry name" value="NAD_binding_2"/>
    <property type="match status" value="1"/>
</dbReference>
<sequence length="297" mass="30796">MSEFKTIGFIGVGVMGEPMCRHLATKTGSLVLAADRDDAPLERLAAHGVQKADIAEIAQRADIIFMSLPSGKVVQSVVEGDGANGLLALCRAGQVIVDLSTSPAPLTRELAAKLAERGIEFADAPVMRTRSAAEAGTLAVPAGASDALFPRIQPLIACFAADIIHAGDVGAGQVVKILNNMVLYETVLALSEARAIGARAGVDPERLFSALSTGSADSFALRNHGMKAIAPQVFPERAFPVSYAKKDLEYAVALAESVGVDATGAKNLVACFEAAIADGHGDKYAPAISLVFEKAKA</sequence>
<dbReference type="Proteomes" id="UP000294692">
    <property type="component" value="Unassembled WGS sequence"/>
</dbReference>
<evidence type="ECO:0000259" key="4">
    <source>
        <dbReference type="Pfam" id="PF03446"/>
    </source>
</evidence>
<dbReference type="PANTHER" id="PTHR43060:SF15">
    <property type="entry name" value="3-HYDROXYISOBUTYRATE DEHYDROGENASE-LIKE 1, MITOCHONDRIAL-RELATED"/>
    <property type="match status" value="1"/>
</dbReference>
<dbReference type="Pfam" id="PF14833">
    <property type="entry name" value="NAD_binding_11"/>
    <property type="match status" value="1"/>
</dbReference>
<keyword evidence="7" id="KW-1185">Reference proteome</keyword>
<reference evidence="6 7" key="1">
    <citation type="submission" date="2019-03" db="EMBL/GenBank/DDBJ databases">
        <title>Genomic Encyclopedia of Type Strains, Phase IV (KMG-IV): sequencing the most valuable type-strain genomes for metagenomic binning, comparative biology and taxonomic classification.</title>
        <authorList>
            <person name="Goeker M."/>
        </authorList>
    </citation>
    <scope>NUCLEOTIDE SEQUENCE [LARGE SCALE GENOMIC DNA]</scope>
    <source>
        <strain evidence="6 7">DSM 100048</strain>
    </source>
</reference>
<dbReference type="InterPro" id="IPR013328">
    <property type="entry name" value="6PGD_dom2"/>
</dbReference>
<keyword evidence="1" id="KW-0560">Oxidoreductase</keyword>
<dbReference type="InterPro" id="IPR006115">
    <property type="entry name" value="6PGDH_NADP-bd"/>
</dbReference>
<dbReference type="InterPro" id="IPR029154">
    <property type="entry name" value="HIBADH-like_NADP-bd"/>
</dbReference>
<evidence type="ECO:0000256" key="3">
    <source>
        <dbReference type="PIRSR" id="PIRSR000103-1"/>
    </source>
</evidence>
<dbReference type="SUPFAM" id="SSF48179">
    <property type="entry name" value="6-phosphogluconate dehydrogenase C-terminal domain-like"/>
    <property type="match status" value="1"/>
</dbReference>
<organism evidence="6 7">
    <name type="scientific">Paracandidimonas soli</name>
    <dbReference type="NCBI Taxonomy" id="1917182"/>
    <lineage>
        <taxon>Bacteria</taxon>
        <taxon>Pseudomonadati</taxon>
        <taxon>Pseudomonadota</taxon>
        <taxon>Betaproteobacteria</taxon>
        <taxon>Burkholderiales</taxon>
        <taxon>Alcaligenaceae</taxon>
        <taxon>Paracandidimonas</taxon>
    </lineage>
</organism>
<dbReference type="Gene3D" id="1.10.1040.10">
    <property type="entry name" value="N-(1-d-carboxylethyl)-l-norvaline Dehydrogenase, domain 2"/>
    <property type="match status" value="1"/>
</dbReference>
<proteinExistence type="predicted"/>
<dbReference type="OrthoDB" id="9777604at2"/>
<feature type="domain" description="3-hydroxyisobutyrate dehydrogenase-like NAD-binding" evidence="5">
    <location>
        <begin position="170"/>
        <end position="283"/>
    </location>
</feature>
<dbReference type="RefSeq" id="WP_132474802.1">
    <property type="nucleotide sequence ID" value="NZ_JBHRVM010000001.1"/>
</dbReference>
<evidence type="ECO:0008006" key="8">
    <source>
        <dbReference type="Google" id="ProtNLM"/>
    </source>
</evidence>
<dbReference type="GO" id="GO:0051287">
    <property type="term" value="F:NAD binding"/>
    <property type="evidence" value="ECO:0007669"/>
    <property type="project" value="InterPro"/>
</dbReference>
<feature type="active site" evidence="3">
    <location>
        <position position="176"/>
    </location>
</feature>
<name>A0A4R3VCP3_9BURK</name>
<dbReference type="GO" id="GO:0050661">
    <property type="term" value="F:NADP binding"/>
    <property type="evidence" value="ECO:0007669"/>
    <property type="project" value="InterPro"/>
</dbReference>
<evidence type="ECO:0000256" key="1">
    <source>
        <dbReference type="ARBA" id="ARBA00023002"/>
    </source>
</evidence>
<keyword evidence="2" id="KW-0520">NAD</keyword>
<evidence type="ECO:0000259" key="5">
    <source>
        <dbReference type="Pfam" id="PF14833"/>
    </source>
</evidence>
<protein>
    <recommendedName>
        <fullName evidence="8">3-hydroxyisobutyrate dehydrogenase-like beta-hydroxyacid dehydrogenase</fullName>
    </recommendedName>
</protein>
<dbReference type="PIRSF" id="PIRSF000103">
    <property type="entry name" value="HIBADH"/>
    <property type="match status" value="1"/>
</dbReference>
<dbReference type="EMBL" id="SMBX01000002">
    <property type="protein sequence ID" value="TCV01911.1"/>
    <property type="molecule type" value="Genomic_DNA"/>
</dbReference>
<evidence type="ECO:0000313" key="7">
    <source>
        <dbReference type="Proteomes" id="UP000294692"/>
    </source>
</evidence>
<gene>
    <name evidence="6" type="ORF">EV686_102626</name>
</gene>
<evidence type="ECO:0000256" key="2">
    <source>
        <dbReference type="ARBA" id="ARBA00023027"/>
    </source>
</evidence>
<dbReference type="InterPro" id="IPR015815">
    <property type="entry name" value="HIBADH-related"/>
</dbReference>
<dbReference type="PANTHER" id="PTHR43060">
    <property type="entry name" value="3-HYDROXYISOBUTYRATE DEHYDROGENASE-LIKE 1, MITOCHONDRIAL-RELATED"/>
    <property type="match status" value="1"/>
</dbReference>
<dbReference type="InterPro" id="IPR008927">
    <property type="entry name" value="6-PGluconate_DH-like_C_sf"/>
</dbReference>
<dbReference type="Gene3D" id="3.40.50.720">
    <property type="entry name" value="NAD(P)-binding Rossmann-like Domain"/>
    <property type="match status" value="1"/>
</dbReference>
<accession>A0A4R3VCP3</accession>
<feature type="domain" description="6-phosphogluconate dehydrogenase NADP-binding" evidence="4">
    <location>
        <begin position="6"/>
        <end position="167"/>
    </location>
</feature>
<dbReference type="AlphaFoldDB" id="A0A4R3VCP3"/>
<dbReference type="GO" id="GO:0016491">
    <property type="term" value="F:oxidoreductase activity"/>
    <property type="evidence" value="ECO:0007669"/>
    <property type="project" value="UniProtKB-KW"/>
</dbReference>
<comment type="caution">
    <text evidence="6">The sequence shown here is derived from an EMBL/GenBank/DDBJ whole genome shotgun (WGS) entry which is preliminary data.</text>
</comment>